<organism evidence="2 3">
    <name type="scientific">Favolaschia claudopus</name>
    <dbReference type="NCBI Taxonomy" id="2862362"/>
    <lineage>
        <taxon>Eukaryota</taxon>
        <taxon>Fungi</taxon>
        <taxon>Dikarya</taxon>
        <taxon>Basidiomycota</taxon>
        <taxon>Agaricomycotina</taxon>
        <taxon>Agaricomycetes</taxon>
        <taxon>Agaricomycetidae</taxon>
        <taxon>Agaricales</taxon>
        <taxon>Marasmiineae</taxon>
        <taxon>Mycenaceae</taxon>
        <taxon>Favolaschia</taxon>
    </lineage>
</organism>
<evidence type="ECO:0000256" key="1">
    <source>
        <dbReference type="SAM" id="MobiDB-lite"/>
    </source>
</evidence>
<name>A0AAV9ZSC2_9AGAR</name>
<protein>
    <submittedName>
        <fullName evidence="2">Uncharacterized protein</fullName>
    </submittedName>
</protein>
<dbReference type="AlphaFoldDB" id="A0AAV9ZSC2"/>
<proteinExistence type="predicted"/>
<comment type="caution">
    <text evidence="2">The sequence shown here is derived from an EMBL/GenBank/DDBJ whole genome shotgun (WGS) entry which is preliminary data.</text>
</comment>
<sequence>MRKIHASLQRSYLLSAPPSITQGAYCELSIDAIPPSLKPASNPSYAAYFEYRYSFSGVQTRPSAQSSSQQRLFVGPAHLQRPLAPRVPGIAPPPSCASPTVRSTSQRPPAPISPTSWIQLYPPPTVTLFLFPHHNHCPPPNHRVSLTTELSTVLTHPSYLPRHERLWVNTISMIRTFLMLARRPPSGDRLSLSSHGERTFHVPEQL</sequence>
<evidence type="ECO:0000313" key="3">
    <source>
        <dbReference type="Proteomes" id="UP001362999"/>
    </source>
</evidence>
<keyword evidence="3" id="KW-1185">Reference proteome</keyword>
<feature type="region of interest" description="Disordered" evidence="1">
    <location>
        <begin position="185"/>
        <end position="206"/>
    </location>
</feature>
<accession>A0AAV9ZSC2</accession>
<evidence type="ECO:0000313" key="2">
    <source>
        <dbReference type="EMBL" id="KAK6991848.1"/>
    </source>
</evidence>
<feature type="compositionally biased region" description="Basic and acidic residues" evidence="1">
    <location>
        <begin position="195"/>
        <end position="206"/>
    </location>
</feature>
<dbReference type="Proteomes" id="UP001362999">
    <property type="component" value="Unassembled WGS sequence"/>
</dbReference>
<reference evidence="2 3" key="1">
    <citation type="journal article" date="2024" name="J Genomics">
        <title>Draft genome sequencing and assembly of Favolaschia claudopus CIRM-BRFM 2984 isolated from oak limbs.</title>
        <authorList>
            <person name="Navarro D."/>
            <person name="Drula E."/>
            <person name="Chaduli D."/>
            <person name="Cazenave R."/>
            <person name="Ahrendt S."/>
            <person name="Wang J."/>
            <person name="Lipzen A."/>
            <person name="Daum C."/>
            <person name="Barry K."/>
            <person name="Grigoriev I.V."/>
            <person name="Favel A."/>
            <person name="Rosso M.N."/>
            <person name="Martin F."/>
        </authorList>
    </citation>
    <scope>NUCLEOTIDE SEQUENCE [LARGE SCALE GENOMIC DNA]</scope>
    <source>
        <strain evidence="2 3">CIRM-BRFM 2984</strain>
    </source>
</reference>
<gene>
    <name evidence="2" type="ORF">R3P38DRAFT_3227262</name>
</gene>
<dbReference type="EMBL" id="JAWWNJ010000115">
    <property type="protein sequence ID" value="KAK6991848.1"/>
    <property type="molecule type" value="Genomic_DNA"/>
</dbReference>